<evidence type="ECO:0000313" key="2">
    <source>
        <dbReference type="Proteomes" id="UP001419268"/>
    </source>
</evidence>
<proteinExistence type="predicted"/>
<organism evidence="1 2">
    <name type="scientific">Stephania cephalantha</name>
    <dbReference type="NCBI Taxonomy" id="152367"/>
    <lineage>
        <taxon>Eukaryota</taxon>
        <taxon>Viridiplantae</taxon>
        <taxon>Streptophyta</taxon>
        <taxon>Embryophyta</taxon>
        <taxon>Tracheophyta</taxon>
        <taxon>Spermatophyta</taxon>
        <taxon>Magnoliopsida</taxon>
        <taxon>Ranunculales</taxon>
        <taxon>Menispermaceae</taxon>
        <taxon>Menispermoideae</taxon>
        <taxon>Cissampelideae</taxon>
        <taxon>Stephania</taxon>
    </lineage>
</organism>
<dbReference type="Proteomes" id="UP001419268">
    <property type="component" value="Unassembled WGS sequence"/>
</dbReference>
<evidence type="ECO:0000313" key="1">
    <source>
        <dbReference type="EMBL" id="KAK9104041.1"/>
    </source>
</evidence>
<keyword evidence="2" id="KW-1185">Reference proteome</keyword>
<dbReference type="EMBL" id="JBBNAG010000009">
    <property type="protein sequence ID" value="KAK9104041.1"/>
    <property type="molecule type" value="Genomic_DNA"/>
</dbReference>
<dbReference type="AlphaFoldDB" id="A0AAP0I0Z4"/>
<comment type="caution">
    <text evidence="1">The sequence shown here is derived from an EMBL/GenBank/DDBJ whole genome shotgun (WGS) entry which is preliminary data.</text>
</comment>
<gene>
    <name evidence="1" type="ORF">Scep_020885</name>
</gene>
<reference evidence="1 2" key="1">
    <citation type="submission" date="2024-01" db="EMBL/GenBank/DDBJ databases">
        <title>Genome assemblies of Stephania.</title>
        <authorList>
            <person name="Yang L."/>
        </authorList>
    </citation>
    <scope>NUCLEOTIDE SEQUENCE [LARGE SCALE GENOMIC DNA]</scope>
    <source>
        <strain evidence="1">JXDWG</strain>
        <tissue evidence="1">Leaf</tissue>
    </source>
</reference>
<name>A0AAP0I0Z4_9MAGN</name>
<sequence length="70" mass="8173">MRWAEVYLPTNKVSHFNRKEGVWISSPPGPSRFSFCPRARQLYTILAFHILDYLTTYIHALYSCSFTLCA</sequence>
<protein>
    <submittedName>
        <fullName evidence="1">Uncharacterized protein</fullName>
    </submittedName>
</protein>
<accession>A0AAP0I0Z4</accession>